<evidence type="ECO:0000313" key="5">
    <source>
        <dbReference type="Proteomes" id="UP000248863"/>
    </source>
</evidence>
<dbReference type="Pfam" id="PF02571">
    <property type="entry name" value="CbiJ"/>
    <property type="match status" value="1"/>
</dbReference>
<keyword evidence="5" id="KW-1185">Reference proteome</keyword>
<dbReference type="InterPro" id="IPR003723">
    <property type="entry name" value="Precorrin-6x_reduct"/>
</dbReference>
<dbReference type="PROSITE" id="PS51014">
    <property type="entry name" value="COBK_CBIJ"/>
    <property type="match status" value="1"/>
</dbReference>
<evidence type="ECO:0000256" key="3">
    <source>
        <dbReference type="ARBA" id="ARBA00023002"/>
    </source>
</evidence>
<dbReference type="Proteomes" id="UP000248863">
    <property type="component" value="Unassembled WGS sequence"/>
</dbReference>
<evidence type="ECO:0000256" key="2">
    <source>
        <dbReference type="ARBA" id="ARBA00022573"/>
    </source>
</evidence>
<organism evidence="4 5">
    <name type="scientific">Rhodoplanes elegans</name>
    <dbReference type="NCBI Taxonomy" id="29408"/>
    <lineage>
        <taxon>Bacteria</taxon>
        <taxon>Pseudomonadati</taxon>
        <taxon>Pseudomonadota</taxon>
        <taxon>Alphaproteobacteria</taxon>
        <taxon>Hyphomicrobiales</taxon>
        <taxon>Nitrobacteraceae</taxon>
        <taxon>Rhodoplanes</taxon>
    </lineage>
</organism>
<name>A0A327KLC6_9BRAD</name>
<protein>
    <submittedName>
        <fullName evidence="4">Cobalt-precorrin-6A reductase</fullName>
    </submittedName>
</protein>
<gene>
    <name evidence="4" type="ORF">CH338_13265</name>
</gene>
<proteinExistence type="predicted"/>
<dbReference type="GO" id="GO:0009236">
    <property type="term" value="P:cobalamin biosynthetic process"/>
    <property type="evidence" value="ECO:0007669"/>
    <property type="project" value="UniProtKB-UniPathway"/>
</dbReference>
<evidence type="ECO:0000313" key="4">
    <source>
        <dbReference type="EMBL" id="RAI38275.1"/>
    </source>
</evidence>
<keyword evidence="2" id="KW-0169">Cobalamin biosynthesis</keyword>
<dbReference type="OrthoDB" id="5183775at2"/>
<dbReference type="PANTHER" id="PTHR36925">
    <property type="entry name" value="COBALT-PRECORRIN-6A REDUCTASE"/>
    <property type="match status" value="1"/>
</dbReference>
<dbReference type="GO" id="GO:0016994">
    <property type="term" value="F:precorrin-6A reductase activity"/>
    <property type="evidence" value="ECO:0007669"/>
    <property type="project" value="InterPro"/>
</dbReference>
<accession>A0A327KLC6</accession>
<dbReference type="AlphaFoldDB" id="A0A327KLC6"/>
<sequence>MILGGTTEARRLAEALANAPEIDAVLSYAGRTESPLAVPVPWRVGGFGGVPGLIDYLRAEKIDRVVDATHPFAAQMSGNAVAACAATSVPLVALERAPWRPEAGDRWIEVDTLEEAVAAVGDVPRRVFLGIGRLHLDAFVKKPQHHYLVRLVDAPREKLPLPNVTVVVARGPFDVDGDRALMVEHGSELVVSKNAGGTAAVAKIIAARSLGLPVVMVRRPHVPKRPAVDTVAAMLAWLAGGSVHDALSAGAERGV</sequence>
<dbReference type="NCBIfam" id="TIGR00715">
    <property type="entry name" value="precor6x_red"/>
    <property type="match status" value="1"/>
</dbReference>
<evidence type="ECO:0000256" key="1">
    <source>
        <dbReference type="ARBA" id="ARBA00004953"/>
    </source>
</evidence>
<reference evidence="4 5" key="1">
    <citation type="submission" date="2017-07" db="EMBL/GenBank/DDBJ databases">
        <title>Draft Genome Sequences of Select Purple Nonsulfur Bacteria.</title>
        <authorList>
            <person name="Lasarre B."/>
            <person name="Mckinlay J.B."/>
        </authorList>
    </citation>
    <scope>NUCLEOTIDE SEQUENCE [LARGE SCALE GENOMIC DNA]</scope>
    <source>
        <strain evidence="4 5">DSM 11907</strain>
    </source>
</reference>
<dbReference type="EMBL" id="NPEU01000134">
    <property type="protein sequence ID" value="RAI38275.1"/>
    <property type="molecule type" value="Genomic_DNA"/>
</dbReference>
<comment type="pathway">
    <text evidence="1">Cofactor biosynthesis; adenosylcobalamin biosynthesis.</text>
</comment>
<keyword evidence="3" id="KW-0560">Oxidoreductase</keyword>
<dbReference type="PANTHER" id="PTHR36925:SF1">
    <property type="entry name" value="COBALT-PRECORRIN-6A REDUCTASE"/>
    <property type="match status" value="1"/>
</dbReference>
<comment type="caution">
    <text evidence="4">The sequence shown here is derived from an EMBL/GenBank/DDBJ whole genome shotgun (WGS) entry which is preliminary data.</text>
</comment>
<dbReference type="NCBIfam" id="NF005968">
    <property type="entry name" value="PRK08057.1-2"/>
    <property type="match status" value="1"/>
</dbReference>
<dbReference type="UniPathway" id="UPA00148"/>